<feature type="compositionally biased region" description="Basic and acidic residues" evidence="1">
    <location>
        <begin position="176"/>
        <end position="194"/>
    </location>
</feature>
<feature type="region of interest" description="Disordered" evidence="1">
    <location>
        <begin position="174"/>
        <end position="194"/>
    </location>
</feature>
<reference evidence="3" key="1">
    <citation type="submission" date="2025-08" db="UniProtKB">
        <authorList>
            <consortium name="RefSeq"/>
        </authorList>
    </citation>
    <scope>IDENTIFICATION</scope>
    <source>
        <strain evidence="3">USDA-PBARC FA_bdor</strain>
        <tissue evidence="3">Whole organism</tissue>
    </source>
</reference>
<protein>
    <submittedName>
        <fullName evidence="3">Uncharacterized protein isoform X2</fullName>
    </submittedName>
</protein>
<dbReference type="GeneID" id="105264015"/>
<dbReference type="RefSeq" id="XP_011298875.1">
    <property type="nucleotide sequence ID" value="XM_011300573.1"/>
</dbReference>
<proteinExistence type="predicted"/>
<name>A0A9R1SXC7_9HYME</name>
<evidence type="ECO:0000313" key="3">
    <source>
        <dbReference type="RefSeq" id="XP_011298875.1"/>
    </source>
</evidence>
<dbReference type="OrthoDB" id="7701350at2759"/>
<evidence type="ECO:0000256" key="1">
    <source>
        <dbReference type="SAM" id="MobiDB-lite"/>
    </source>
</evidence>
<accession>A0A9R1SXC7</accession>
<evidence type="ECO:0000313" key="2">
    <source>
        <dbReference type="Proteomes" id="UP000694866"/>
    </source>
</evidence>
<dbReference type="AlphaFoldDB" id="A0A9R1SXC7"/>
<gene>
    <name evidence="3" type="primary">LOC105264015</name>
</gene>
<organism evidence="2 3">
    <name type="scientific">Fopius arisanus</name>
    <dbReference type="NCBI Taxonomy" id="64838"/>
    <lineage>
        <taxon>Eukaryota</taxon>
        <taxon>Metazoa</taxon>
        <taxon>Ecdysozoa</taxon>
        <taxon>Arthropoda</taxon>
        <taxon>Hexapoda</taxon>
        <taxon>Insecta</taxon>
        <taxon>Pterygota</taxon>
        <taxon>Neoptera</taxon>
        <taxon>Endopterygota</taxon>
        <taxon>Hymenoptera</taxon>
        <taxon>Apocrita</taxon>
        <taxon>Ichneumonoidea</taxon>
        <taxon>Braconidae</taxon>
        <taxon>Opiinae</taxon>
        <taxon>Fopius</taxon>
    </lineage>
</organism>
<dbReference type="Proteomes" id="UP000694866">
    <property type="component" value="Unplaced"/>
</dbReference>
<keyword evidence="2" id="KW-1185">Reference proteome</keyword>
<sequence length="274" mass="31945">MSWRQLQISQLLDSIGFIISFDFLRKIARNTFSFFSGWMGRVARAKREVITKRLRKRRKRLETCRTNRRPCKCNCTKCSSYRYLQRKRVLEPDYLANWAYQERISRDDLEQSDYKGVVWWTDVNRRVFMPPLINDLPTRSNYSSTSGFRSASPDIFESSDATINTSDCSDSSDYQSWREGRTTRMSSKSESRVGDLRMARIRVTRTSRSASMPLGQKPNHQNTSQLASNLTEMAIRRKKRPVSSKTTTSHVCDSFNTCINCSKTRSKSTERTTR</sequence>